<dbReference type="Proteomes" id="UP000604046">
    <property type="component" value="Unassembled WGS sequence"/>
</dbReference>
<dbReference type="EMBL" id="CAJNDS010001012">
    <property type="protein sequence ID" value="CAE7243985.1"/>
    <property type="molecule type" value="Genomic_DNA"/>
</dbReference>
<evidence type="ECO:0000313" key="1">
    <source>
        <dbReference type="EMBL" id="CAE7243985.1"/>
    </source>
</evidence>
<accession>A0A812LMQ7</accession>
<dbReference type="AlphaFoldDB" id="A0A812LMQ7"/>
<evidence type="ECO:0000313" key="2">
    <source>
        <dbReference type="Proteomes" id="UP000604046"/>
    </source>
</evidence>
<keyword evidence="2" id="KW-1185">Reference proteome</keyword>
<organism evidence="1 2">
    <name type="scientific">Symbiodinium natans</name>
    <dbReference type="NCBI Taxonomy" id="878477"/>
    <lineage>
        <taxon>Eukaryota</taxon>
        <taxon>Sar</taxon>
        <taxon>Alveolata</taxon>
        <taxon>Dinophyceae</taxon>
        <taxon>Suessiales</taxon>
        <taxon>Symbiodiniaceae</taxon>
        <taxon>Symbiodinium</taxon>
    </lineage>
</organism>
<reference evidence="1" key="1">
    <citation type="submission" date="2021-02" db="EMBL/GenBank/DDBJ databases">
        <authorList>
            <person name="Dougan E. K."/>
            <person name="Rhodes N."/>
            <person name="Thang M."/>
            <person name="Chan C."/>
        </authorList>
    </citation>
    <scope>NUCLEOTIDE SEQUENCE</scope>
</reference>
<sequence>MNTIQLNKPHPAEEFLKSGQGLTSSGRIAFPGCVLPNCSDCVVSFPGKYGAEWDAAVLAARMTTQHPLSLACVFFTDKESGLGCHGTNPDSGTNQCWCPTIYGKISFDAYLCVVDLRQITEDELERREADAAAMGQCLVKRTKLDTDKQWRRKLEQARLEAEANCAANRGRAPWGCHWFEKWQQNVELAVQRGQTLHVFYFENMKGEGKMKWEDLCDQRAKADARRYSGLGVSQTAEVAYLDMRHICYVEHDITEFKAILEKGWHRYQEENLRLPQPTRARGRTQAVREVELGPISRARADRRMTIR</sequence>
<gene>
    <name evidence="1" type="ORF">SNAT2548_LOCUS11363</name>
</gene>
<comment type="caution">
    <text evidence="1">The sequence shown here is derived from an EMBL/GenBank/DDBJ whole genome shotgun (WGS) entry which is preliminary data.</text>
</comment>
<name>A0A812LMQ7_9DINO</name>
<proteinExistence type="predicted"/>
<protein>
    <submittedName>
        <fullName evidence="1">Uncharacterized protein</fullName>
    </submittedName>
</protein>